<dbReference type="PANTHER" id="PTHR13242">
    <property type="entry name" value="EUKARYOTIC TRANSLATION INITIATION FACTOR 3"/>
    <property type="match status" value="1"/>
</dbReference>
<comment type="subunit">
    <text evidence="4">Component of the eukaryotic translation initiation factor 3 (eIF-3) complex.</text>
</comment>
<dbReference type="GO" id="GO:0001732">
    <property type="term" value="P:formation of cytoplasmic translation initiation complex"/>
    <property type="evidence" value="ECO:0007669"/>
    <property type="project" value="UniProtKB-UniRule"/>
</dbReference>
<name>K0TKX1_THAOC</name>
<evidence type="ECO:0000256" key="4">
    <source>
        <dbReference type="HAMAP-Rule" id="MF_03011"/>
    </source>
</evidence>
<protein>
    <recommendedName>
        <fullName evidence="4">Eukaryotic translation initiation factor 3 subunit L</fullName>
        <shortName evidence="4">eIF3l</shortName>
    </recommendedName>
</protein>
<evidence type="ECO:0000256" key="1">
    <source>
        <dbReference type="ARBA" id="ARBA00022490"/>
    </source>
</evidence>
<dbReference type="InterPro" id="IPR019382">
    <property type="entry name" value="eIF3l"/>
</dbReference>
<dbReference type="EMBL" id="AGNL01003338">
    <property type="protein sequence ID" value="EJK74831.1"/>
    <property type="molecule type" value="Genomic_DNA"/>
</dbReference>
<dbReference type="GO" id="GO:0016282">
    <property type="term" value="C:eukaryotic 43S preinitiation complex"/>
    <property type="evidence" value="ECO:0007669"/>
    <property type="project" value="UniProtKB-UniRule"/>
</dbReference>
<dbReference type="GO" id="GO:0005852">
    <property type="term" value="C:eukaryotic translation initiation factor 3 complex"/>
    <property type="evidence" value="ECO:0007669"/>
    <property type="project" value="UniProtKB-UniRule"/>
</dbReference>
<dbReference type="HAMAP" id="MF_03011">
    <property type="entry name" value="eIF3l"/>
    <property type="match status" value="1"/>
</dbReference>
<dbReference type="Pfam" id="PF10255">
    <property type="entry name" value="Paf67"/>
    <property type="match status" value="1"/>
</dbReference>
<comment type="similarity">
    <text evidence="4">Belongs to the eIF-3 subunit L family.</text>
</comment>
<organism evidence="6 7">
    <name type="scientific">Thalassiosira oceanica</name>
    <name type="common">Marine diatom</name>
    <dbReference type="NCBI Taxonomy" id="159749"/>
    <lineage>
        <taxon>Eukaryota</taxon>
        <taxon>Sar</taxon>
        <taxon>Stramenopiles</taxon>
        <taxon>Ochrophyta</taxon>
        <taxon>Bacillariophyta</taxon>
        <taxon>Coscinodiscophyceae</taxon>
        <taxon>Thalassiosirophycidae</taxon>
        <taxon>Thalassiosirales</taxon>
        <taxon>Thalassiosiraceae</taxon>
        <taxon>Thalassiosira</taxon>
    </lineage>
</organism>
<proteinExistence type="inferred from homology"/>
<dbReference type="Proteomes" id="UP000266841">
    <property type="component" value="Unassembled WGS sequence"/>
</dbReference>
<evidence type="ECO:0000256" key="5">
    <source>
        <dbReference type="SAM" id="MobiDB-lite"/>
    </source>
</evidence>
<accession>K0TKX1</accession>
<keyword evidence="3 4" id="KW-0648">Protein biosynthesis</keyword>
<gene>
    <name evidence="6" type="ORF">THAOC_03470</name>
</gene>
<keyword evidence="2 4" id="KW-0396">Initiation factor</keyword>
<dbReference type="GO" id="GO:0033290">
    <property type="term" value="C:eukaryotic 48S preinitiation complex"/>
    <property type="evidence" value="ECO:0007669"/>
    <property type="project" value="UniProtKB-UniRule"/>
</dbReference>
<keyword evidence="7" id="KW-1185">Reference proteome</keyword>
<evidence type="ECO:0000256" key="3">
    <source>
        <dbReference type="ARBA" id="ARBA00022917"/>
    </source>
</evidence>
<sequence length="536" mass="60230">MGDNLFPDSVKDFVFDLHDASRRSLIPSEQQGLYSGTFREVTAKYFPNVAWPEPSAIANECDNDALFLALYNELTLRHLQSVKRPSPRDRIEGWHAYSELFDLILQEAPSPGSAGGRETLYLLPEWCFDIMHEFLYQFQGFCQFRTQTYTSAAKASNDGGKAPPNHVQDALDALAQNSDAWAIGSVMRYLRRLVEVGTQGNASATYRFLAYFSSVTLSRLECLCGDYSASVKALDVIYDPDAEPVAVGEDMRSPEELVNGVFPARLSLAYHVGISYLMLRRYKDSARVLGGICLFMQRGFKTGQLRKIPGSEQFNKLYDRMIAILAILTHVCPAPVLDDSIASVVRDKHANNLSKIEAGEEGYEDMFCYACPKFINVAVPDYDVALQPGCPAIPYGQDAYKLQVQHFIGEMACHTSLRKMRSYMSLYTSIEVEKLASFNDMPVSDFEPLLSSYKHKMRQLERGSASSDNAASKAPRGMPTSCDRPGSAMDIHYHVSSGVVHVDEAEKTRRFETFFMKQIQNNQFILQQLDRIKIEL</sequence>
<dbReference type="AlphaFoldDB" id="K0TKX1"/>
<evidence type="ECO:0000256" key="2">
    <source>
        <dbReference type="ARBA" id="ARBA00022540"/>
    </source>
</evidence>
<comment type="caution">
    <text evidence="6">The sequence shown here is derived from an EMBL/GenBank/DDBJ whole genome shotgun (WGS) entry which is preliminary data.</text>
</comment>
<dbReference type="OrthoDB" id="15082at2759"/>
<comment type="subcellular location">
    <subcellularLocation>
        <location evidence="4">Cytoplasm</location>
    </subcellularLocation>
</comment>
<evidence type="ECO:0000313" key="6">
    <source>
        <dbReference type="EMBL" id="EJK74831.1"/>
    </source>
</evidence>
<evidence type="ECO:0000313" key="7">
    <source>
        <dbReference type="Proteomes" id="UP000266841"/>
    </source>
</evidence>
<comment type="function">
    <text evidence="4">Component of the eukaryotic translation initiation factor 3 (eIF-3) complex, which is involved in protein synthesis of a specialized repertoire of mRNAs and, together with other initiation factors, stimulates binding of mRNA and methionyl-tRNAi to the 40S ribosome. The eIF-3 complex specifically targets and initiates translation of a subset of mRNAs involved in cell proliferation.</text>
</comment>
<dbReference type="PANTHER" id="PTHR13242:SF0">
    <property type="entry name" value="EUKARYOTIC TRANSLATION INITIATION FACTOR 3 SUBUNIT L"/>
    <property type="match status" value="1"/>
</dbReference>
<dbReference type="eggNOG" id="KOG3677">
    <property type="taxonomic scope" value="Eukaryota"/>
</dbReference>
<dbReference type="GO" id="GO:0003743">
    <property type="term" value="F:translation initiation factor activity"/>
    <property type="evidence" value="ECO:0007669"/>
    <property type="project" value="UniProtKB-UniRule"/>
</dbReference>
<feature type="region of interest" description="Disordered" evidence="5">
    <location>
        <begin position="461"/>
        <end position="485"/>
    </location>
</feature>
<keyword evidence="1 4" id="KW-0963">Cytoplasm</keyword>
<reference evidence="6 7" key="1">
    <citation type="journal article" date="2012" name="Genome Biol.">
        <title>Genome and low-iron response of an oceanic diatom adapted to chronic iron limitation.</title>
        <authorList>
            <person name="Lommer M."/>
            <person name="Specht M."/>
            <person name="Roy A.S."/>
            <person name="Kraemer L."/>
            <person name="Andreson R."/>
            <person name="Gutowska M.A."/>
            <person name="Wolf J."/>
            <person name="Bergner S.V."/>
            <person name="Schilhabel M.B."/>
            <person name="Klostermeier U.C."/>
            <person name="Beiko R.G."/>
            <person name="Rosenstiel P."/>
            <person name="Hippler M."/>
            <person name="Laroche J."/>
        </authorList>
    </citation>
    <scope>NUCLEOTIDE SEQUENCE [LARGE SCALE GENOMIC DNA]</scope>
    <source>
        <strain evidence="6 7">CCMP1005</strain>
    </source>
</reference>
<dbReference type="OMA" id="AGWFIRN"/>